<evidence type="ECO:0000313" key="13">
    <source>
        <dbReference type="EMBL" id="CAI8017790.1"/>
    </source>
</evidence>
<dbReference type="PANTHER" id="PTHR48052:SF8">
    <property type="entry name" value="LRR RECEPTOR-LIKE SERINE_THREONINE-PROTEIN KINASE FLS2"/>
    <property type="match status" value="1"/>
</dbReference>
<dbReference type="PANTHER" id="PTHR48052">
    <property type="entry name" value="UNNAMED PRODUCT"/>
    <property type="match status" value="1"/>
</dbReference>
<evidence type="ECO:0000259" key="12">
    <source>
        <dbReference type="PROSITE" id="PS50853"/>
    </source>
</evidence>
<keyword evidence="10" id="KW-0325">Glycoprotein</keyword>
<dbReference type="InterPro" id="IPR003591">
    <property type="entry name" value="Leu-rich_rpt_typical-subtyp"/>
</dbReference>
<proteinExistence type="predicted"/>
<dbReference type="SMART" id="SM00369">
    <property type="entry name" value="LRR_TYP"/>
    <property type="match status" value="5"/>
</dbReference>
<keyword evidence="13" id="KW-0418">Kinase</keyword>
<keyword evidence="2" id="KW-1003">Cell membrane</keyword>
<evidence type="ECO:0000256" key="4">
    <source>
        <dbReference type="ARBA" id="ARBA00022692"/>
    </source>
</evidence>
<keyword evidence="3" id="KW-0433">Leucine-rich repeat</keyword>
<keyword evidence="14" id="KW-1185">Reference proteome</keyword>
<evidence type="ECO:0000256" key="10">
    <source>
        <dbReference type="ARBA" id="ARBA00023180"/>
    </source>
</evidence>
<keyword evidence="4" id="KW-0812">Transmembrane</keyword>
<dbReference type="InterPro" id="IPR001611">
    <property type="entry name" value="Leu-rich_rpt"/>
</dbReference>
<keyword evidence="8" id="KW-0472">Membrane</keyword>
<evidence type="ECO:0000256" key="6">
    <source>
        <dbReference type="ARBA" id="ARBA00022737"/>
    </source>
</evidence>
<dbReference type="Pfam" id="PF00560">
    <property type="entry name" value="LRR_1"/>
    <property type="match status" value="2"/>
</dbReference>
<dbReference type="InterPro" id="IPR025875">
    <property type="entry name" value="Leu-rich_rpt_4"/>
</dbReference>
<gene>
    <name evidence="13" type="ORF">GBAR_LOCUS10744</name>
</gene>
<evidence type="ECO:0000256" key="5">
    <source>
        <dbReference type="ARBA" id="ARBA00022729"/>
    </source>
</evidence>
<dbReference type="InterPro" id="IPR013783">
    <property type="entry name" value="Ig-like_fold"/>
</dbReference>
<dbReference type="GO" id="GO:0016301">
    <property type="term" value="F:kinase activity"/>
    <property type="evidence" value="ECO:0007669"/>
    <property type="project" value="UniProtKB-KW"/>
</dbReference>
<keyword evidence="13" id="KW-0808">Transferase</keyword>
<dbReference type="GO" id="GO:0012505">
    <property type="term" value="C:endomembrane system"/>
    <property type="evidence" value="ECO:0007669"/>
    <property type="project" value="UniProtKB-SubCell"/>
</dbReference>
<keyword evidence="9 13" id="KW-0675">Receptor</keyword>
<dbReference type="Proteomes" id="UP001174909">
    <property type="component" value="Unassembled WGS sequence"/>
</dbReference>
<evidence type="ECO:0000256" key="7">
    <source>
        <dbReference type="ARBA" id="ARBA00022989"/>
    </source>
</evidence>
<sequence length="679" mass="73915">MSDGGSDITAYDLRHIETDDDETVDPNWTVVEDVWTSGGDALEYTLTGLTVGTEYDIQVRAVNAVGDGPWSATVTATLTTVSTCAAGVAVPDPTSNPGLVSDCESLLTLLDTLVEGTVLNWSEDTPIARWDGVRLAGTPQRVTRLVLPGKGLRGTIPPDLGRLSMLTDLNLRSNALTGEIPEELGNLTNLRVLNLHSNKLSGDLPDLSRITGLEELYLPNNYDETVQDSGLTGTVPTWLNGMTKMRELWLWGNQLSGTIPDLSGMTSLQKLKLANNMLTGGVPDGSMLPPNVTWLIIDRNPLGGGIPDLSELTSLKLLWLHSNGLTGSIPAGDMLPPNVDDLNLRDNMLSGEIPDLSGLDKATRVRLHGNDLTGEIPATLGDLDSLQSLWLHGNILTGSIPKELGSLTNLQRLWLSDNNLSGQIPVELGDLSSHSLVQWRLSGEEHQFTGCLPAGLAEVKDTDFNSLGLQVTEDWVPFSVAGGWTQAVLQKESDVLRYYEAAIWEETDSVHLYAFPNDYDGLFGWEEDVPDADVIAYREQYAISVHSDMPEMWGDRRSDFLRIAFEDFVSRLVELHPEADHHLMYSGHGGPGGNLFAGQLKHDDAGAFLATWTRLLGKPLGVIDMGGPCNKGGYEDLANFCRHASYYVASDLPNGGYSEMIGHWRSTTKPTLKRSTTDF</sequence>
<evidence type="ECO:0000313" key="14">
    <source>
        <dbReference type="Proteomes" id="UP001174909"/>
    </source>
</evidence>
<accession>A0AA35RU57</accession>
<evidence type="ECO:0000256" key="11">
    <source>
        <dbReference type="ARBA" id="ARBA00037847"/>
    </source>
</evidence>
<keyword evidence="6" id="KW-0677">Repeat</keyword>
<dbReference type="Gene3D" id="3.80.10.10">
    <property type="entry name" value="Ribonuclease Inhibitor"/>
    <property type="match status" value="3"/>
</dbReference>
<dbReference type="SUPFAM" id="SSF49265">
    <property type="entry name" value="Fibronectin type III"/>
    <property type="match status" value="1"/>
</dbReference>
<organism evidence="13 14">
    <name type="scientific">Geodia barretti</name>
    <name type="common">Barrett's horny sponge</name>
    <dbReference type="NCBI Taxonomy" id="519541"/>
    <lineage>
        <taxon>Eukaryota</taxon>
        <taxon>Metazoa</taxon>
        <taxon>Porifera</taxon>
        <taxon>Demospongiae</taxon>
        <taxon>Heteroscleromorpha</taxon>
        <taxon>Tetractinellida</taxon>
        <taxon>Astrophorina</taxon>
        <taxon>Geodiidae</taxon>
        <taxon>Geodia</taxon>
    </lineage>
</organism>
<dbReference type="FunFam" id="3.80.10.10:FF:000383">
    <property type="entry name" value="Leucine-rich repeat receptor protein kinase EMS1"/>
    <property type="match status" value="1"/>
</dbReference>
<evidence type="ECO:0000256" key="8">
    <source>
        <dbReference type="ARBA" id="ARBA00023136"/>
    </source>
</evidence>
<dbReference type="PROSITE" id="PS51450">
    <property type="entry name" value="LRR"/>
    <property type="match status" value="1"/>
</dbReference>
<dbReference type="CDD" id="cd00063">
    <property type="entry name" value="FN3"/>
    <property type="match status" value="1"/>
</dbReference>
<dbReference type="EMBL" id="CASHTH010001657">
    <property type="protein sequence ID" value="CAI8017790.1"/>
    <property type="molecule type" value="Genomic_DNA"/>
</dbReference>
<dbReference type="Pfam" id="PF12799">
    <property type="entry name" value="LRR_4"/>
    <property type="match status" value="1"/>
</dbReference>
<evidence type="ECO:0000256" key="9">
    <source>
        <dbReference type="ARBA" id="ARBA00023170"/>
    </source>
</evidence>
<dbReference type="Pfam" id="PF00041">
    <property type="entry name" value="fn3"/>
    <property type="match status" value="1"/>
</dbReference>
<dbReference type="Gene3D" id="2.60.40.10">
    <property type="entry name" value="Immunoglobulins"/>
    <property type="match status" value="1"/>
</dbReference>
<feature type="domain" description="Fibronectin type-III" evidence="12">
    <location>
        <begin position="1"/>
        <end position="83"/>
    </location>
</feature>
<comment type="caution">
    <text evidence="13">The sequence shown here is derived from an EMBL/GenBank/DDBJ whole genome shotgun (WGS) entry which is preliminary data.</text>
</comment>
<dbReference type="InterPro" id="IPR003961">
    <property type="entry name" value="FN3_dom"/>
</dbReference>
<dbReference type="GO" id="GO:0005886">
    <property type="term" value="C:plasma membrane"/>
    <property type="evidence" value="ECO:0007669"/>
    <property type="project" value="UniProtKB-SubCell"/>
</dbReference>
<evidence type="ECO:0000256" key="3">
    <source>
        <dbReference type="ARBA" id="ARBA00022614"/>
    </source>
</evidence>
<evidence type="ECO:0000256" key="2">
    <source>
        <dbReference type="ARBA" id="ARBA00022475"/>
    </source>
</evidence>
<dbReference type="AlphaFoldDB" id="A0AA35RU57"/>
<keyword evidence="7" id="KW-1133">Transmembrane helix</keyword>
<keyword evidence="5" id="KW-0732">Signal</keyword>
<dbReference type="PROSITE" id="PS50853">
    <property type="entry name" value="FN3"/>
    <property type="match status" value="1"/>
</dbReference>
<name>A0AA35RU57_GEOBA</name>
<protein>
    <submittedName>
        <fullName evidence="13">Leucine-rich repeat receptor-like kinase protein THICK TASSEL DWARF1</fullName>
    </submittedName>
</protein>
<reference evidence="13" key="1">
    <citation type="submission" date="2023-03" db="EMBL/GenBank/DDBJ databases">
        <authorList>
            <person name="Steffen K."/>
            <person name="Cardenas P."/>
        </authorList>
    </citation>
    <scope>NUCLEOTIDE SEQUENCE</scope>
</reference>
<dbReference type="SUPFAM" id="SSF52058">
    <property type="entry name" value="L domain-like"/>
    <property type="match status" value="1"/>
</dbReference>
<comment type="subcellular location">
    <subcellularLocation>
        <location evidence="1">Cell membrane</location>
    </subcellularLocation>
    <subcellularLocation>
        <location evidence="11">Endomembrane system</location>
        <topology evidence="11">Single-pass membrane protein</topology>
    </subcellularLocation>
</comment>
<dbReference type="InterPro" id="IPR032675">
    <property type="entry name" value="LRR_dom_sf"/>
</dbReference>
<dbReference type="FunFam" id="3.80.10.10:FF:000129">
    <property type="entry name" value="Leucine-rich repeat receptor-like kinase"/>
    <property type="match status" value="1"/>
</dbReference>
<dbReference type="InterPro" id="IPR036116">
    <property type="entry name" value="FN3_sf"/>
</dbReference>
<evidence type="ECO:0000256" key="1">
    <source>
        <dbReference type="ARBA" id="ARBA00004236"/>
    </source>
</evidence>